<dbReference type="AlphaFoldDB" id="A5ZAW0"/>
<gene>
    <name evidence="1" type="ORF">EUBVEN_02863</name>
</gene>
<comment type="caution">
    <text evidence="1">The sequence shown here is derived from an EMBL/GenBank/DDBJ whole genome shotgun (WGS) entry which is preliminary data.</text>
</comment>
<reference evidence="1 2" key="2">
    <citation type="submission" date="2007-04" db="EMBL/GenBank/DDBJ databases">
        <title>Draft genome sequence of Eubacterium ventriosum (ATCC 27560).</title>
        <authorList>
            <person name="Sudarsanam P."/>
            <person name="Ley R."/>
            <person name="Guruge J."/>
            <person name="Turnbaugh P.J."/>
            <person name="Mahowald M."/>
            <person name="Liep D."/>
            <person name="Gordon J."/>
        </authorList>
    </citation>
    <scope>NUCLEOTIDE SEQUENCE [LARGE SCALE GENOMIC DNA]</scope>
    <source>
        <strain evidence="1 2">ATCC 27560</strain>
    </source>
</reference>
<dbReference type="Proteomes" id="UP000006000">
    <property type="component" value="Unassembled WGS sequence"/>
</dbReference>
<protein>
    <submittedName>
        <fullName evidence="1">Uncharacterized protein</fullName>
    </submittedName>
</protein>
<proteinExistence type="predicted"/>
<evidence type="ECO:0000313" key="1">
    <source>
        <dbReference type="EMBL" id="EDM50211.1"/>
    </source>
</evidence>
<name>A5ZAW0_9FIRM</name>
<evidence type="ECO:0000313" key="2">
    <source>
        <dbReference type="Proteomes" id="UP000006000"/>
    </source>
</evidence>
<reference evidence="1 2" key="1">
    <citation type="submission" date="2007-03" db="EMBL/GenBank/DDBJ databases">
        <authorList>
            <person name="Fulton L."/>
            <person name="Clifton S."/>
            <person name="Fulton B."/>
            <person name="Xu J."/>
            <person name="Minx P."/>
            <person name="Pepin K.H."/>
            <person name="Johnson M."/>
            <person name="Thiruvilangam P."/>
            <person name="Bhonagiri V."/>
            <person name="Nash W.E."/>
            <person name="Mardis E.R."/>
            <person name="Wilson R.K."/>
        </authorList>
    </citation>
    <scope>NUCLEOTIDE SEQUENCE [LARGE SCALE GENOMIC DNA]</scope>
    <source>
        <strain evidence="1 2">ATCC 27560</strain>
    </source>
</reference>
<dbReference type="HOGENOM" id="CLU_3216468_0_0_9"/>
<accession>A5ZAW0</accession>
<dbReference type="EMBL" id="AAVL02000038">
    <property type="protein sequence ID" value="EDM50211.1"/>
    <property type="molecule type" value="Genomic_DNA"/>
</dbReference>
<organism evidence="1 2">
    <name type="scientific">Eubacterium ventriosum ATCC 27560</name>
    <dbReference type="NCBI Taxonomy" id="411463"/>
    <lineage>
        <taxon>Bacteria</taxon>
        <taxon>Bacillati</taxon>
        <taxon>Bacillota</taxon>
        <taxon>Clostridia</taxon>
        <taxon>Eubacteriales</taxon>
        <taxon>Eubacteriaceae</taxon>
        <taxon>Eubacterium</taxon>
    </lineage>
</organism>
<sequence>MSIGIFTCQSATEFFFFSNPFLGCCHYPEQVAHLYSGASLIVDM</sequence>